<evidence type="ECO:0000256" key="8">
    <source>
        <dbReference type="ARBA" id="ARBA00022833"/>
    </source>
</evidence>
<evidence type="ECO:0000256" key="4">
    <source>
        <dbReference type="ARBA" id="ARBA00022741"/>
    </source>
</evidence>
<dbReference type="OrthoDB" id="448448at2759"/>
<dbReference type="InterPro" id="IPR000330">
    <property type="entry name" value="SNF2_N"/>
</dbReference>
<dbReference type="PANTHER" id="PTHR45626:SF17">
    <property type="entry name" value="HELICASE-LIKE TRANSCRIPTION FACTOR"/>
    <property type="match status" value="1"/>
</dbReference>
<dbReference type="SUPFAM" id="SSF52540">
    <property type="entry name" value="P-loop containing nucleoside triphosphate hydrolases"/>
    <property type="match status" value="2"/>
</dbReference>
<evidence type="ECO:0000313" key="15">
    <source>
        <dbReference type="EMBL" id="PIN25011.1"/>
    </source>
</evidence>
<feature type="domain" description="RING-type" evidence="12">
    <location>
        <begin position="619"/>
        <end position="657"/>
    </location>
</feature>
<dbReference type="SMART" id="SM00487">
    <property type="entry name" value="DEXDc"/>
    <property type="match status" value="1"/>
</dbReference>
<dbReference type="Gene3D" id="3.30.40.10">
    <property type="entry name" value="Zinc/RING finger domain, C3HC4 (zinc finger)"/>
    <property type="match status" value="1"/>
</dbReference>
<evidence type="ECO:0000256" key="7">
    <source>
        <dbReference type="ARBA" id="ARBA00022806"/>
    </source>
</evidence>
<dbReference type="Pfam" id="PF00097">
    <property type="entry name" value="zf-C3HC4"/>
    <property type="match status" value="1"/>
</dbReference>
<dbReference type="EC" id="3.6.4.12" evidence="15"/>
<keyword evidence="8" id="KW-0862">Zinc</keyword>
<dbReference type="InterPro" id="IPR018957">
    <property type="entry name" value="Znf_C3HC4_RING-type"/>
</dbReference>
<keyword evidence="3" id="KW-0479">Metal-binding</keyword>
<dbReference type="CDD" id="cd18793">
    <property type="entry name" value="SF2_C_SNF"/>
    <property type="match status" value="1"/>
</dbReference>
<dbReference type="SMART" id="SM00910">
    <property type="entry name" value="HIRAN"/>
    <property type="match status" value="1"/>
</dbReference>
<dbReference type="GO" id="GO:0008270">
    <property type="term" value="F:zinc ion binding"/>
    <property type="evidence" value="ECO:0007669"/>
    <property type="project" value="UniProtKB-KW"/>
</dbReference>
<accession>A0A2G9I5H9</accession>
<dbReference type="PROSITE" id="PS51194">
    <property type="entry name" value="HELICASE_CTER"/>
    <property type="match status" value="1"/>
</dbReference>
<proteinExistence type="inferred from homology"/>
<dbReference type="InterPro" id="IPR013083">
    <property type="entry name" value="Znf_RING/FYVE/PHD"/>
</dbReference>
<dbReference type="InterPro" id="IPR027417">
    <property type="entry name" value="P-loop_NTPase"/>
</dbReference>
<evidence type="ECO:0000256" key="9">
    <source>
        <dbReference type="ARBA" id="ARBA00022840"/>
    </source>
</evidence>
<dbReference type="Gene3D" id="3.40.50.10810">
    <property type="entry name" value="Tandem AAA-ATPase domain"/>
    <property type="match status" value="1"/>
</dbReference>
<reference evidence="16" key="1">
    <citation type="journal article" date="2018" name="Gigascience">
        <title>Genome assembly of the Pink Ipe (Handroanthus impetiginosus, Bignoniaceae), a highly valued, ecologically keystone Neotropical timber forest tree.</title>
        <authorList>
            <person name="Silva-Junior O.B."/>
            <person name="Grattapaglia D."/>
            <person name="Novaes E."/>
            <person name="Collevatti R.G."/>
        </authorList>
    </citation>
    <scope>NUCLEOTIDE SEQUENCE [LARGE SCALE GENOMIC DNA]</scope>
    <source>
        <strain evidence="16">cv. UFG-1</strain>
    </source>
</reference>
<evidence type="ECO:0000256" key="3">
    <source>
        <dbReference type="ARBA" id="ARBA00022723"/>
    </source>
</evidence>
<keyword evidence="5 11" id="KW-0863">Zinc-finger</keyword>
<dbReference type="Gene3D" id="3.40.50.300">
    <property type="entry name" value="P-loop containing nucleotide triphosphate hydrolases"/>
    <property type="match status" value="1"/>
</dbReference>
<gene>
    <name evidence="15" type="ORF">CDL12_02247</name>
</gene>
<keyword evidence="16" id="KW-1185">Reference proteome</keyword>
<feature type="domain" description="Helicase C-terminal" evidence="14">
    <location>
        <begin position="687"/>
        <end position="849"/>
    </location>
</feature>
<evidence type="ECO:0000256" key="10">
    <source>
        <dbReference type="ARBA" id="ARBA00023242"/>
    </source>
</evidence>
<dbReference type="InterPro" id="IPR014905">
    <property type="entry name" value="HIRAN"/>
</dbReference>
<dbReference type="STRING" id="429701.A0A2G9I5H9"/>
<dbReference type="GO" id="GO:0003678">
    <property type="term" value="F:DNA helicase activity"/>
    <property type="evidence" value="ECO:0007669"/>
    <property type="project" value="UniProtKB-EC"/>
</dbReference>
<dbReference type="InterPro" id="IPR050628">
    <property type="entry name" value="SNF2_RAD54_helicase_TF"/>
</dbReference>
<keyword evidence="4" id="KW-0547">Nucleotide-binding</keyword>
<dbReference type="GO" id="GO:0016818">
    <property type="term" value="F:hydrolase activity, acting on acid anhydrides, in phosphorus-containing anhydrides"/>
    <property type="evidence" value="ECO:0007669"/>
    <property type="project" value="InterPro"/>
</dbReference>
<dbReference type="GO" id="GO:0005634">
    <property type="term" value="C:nucleus"/>
    <property type="evidence" value="ECO:0007669"/>
    <property type="project" value="UniProtKB-SubCell"/>
</dbReference>
<dbReference type="GO" id="GO:0003676">
    <property type="term" value="F:nucleic acid binding"/>
    <property type="evidence" value="ECO:0007669"/>
    <property type="project" value="InterPro"/>
</dbReference>
<dbReference type="Pfam" id="PF00176">
    <property type="entry name" value="SNF2-rel_dom"/>
    <property type="match status" value="1"/>
</dbReference>
<evidence type="ECO:0000256" key="11">
    <source>
        <dbReference type="PROSITE-ProRule" id="PRU00175"/>
    </source>
</evidence>
<dbReference type="InterPro" id="IPR049730">
    <property type="entry name" value="SNF2/RAD54-like_C"/>
</dbReference>
<dbReference type="Pfam" id="PF08797">
    <property type="entry name" value="HIRAN"/>
    <property type="match status" value="1"/>
</dbReference>
<name>A0A2G9I5H9_9LAMI</name>
<dbReference type="AlphaFoldDB" id="A0A2G9I5H9"/>
<keyword evidence="10" id="KW-0539">Nucleus</keyword>
<keyword evidence="6 15" id="KW-0378">Hydrolase</keyword>
<feature type="domain" description="Helicase ATP-binding" evidence="13">
    <location>
        <begin position="244"/>
        <end position="470"/>
    </location>
</feature>
<dbReference type="SUPFAM" id="SSF57850">
    <property type="entry name" value="RING/U-box"/>
    <property type="match status" value="1"/>
</dbReference>
<dbReference type="GO" id="GO:0005524">
    <property type="term" value="F:ATP binding"/>
    <property type="evidence" value="ECO:0007669"/>
    <property type="project" value="UniProtKB-KW"/>
</dbReference>
<evidence type="ECO:0000259" key="14">
    <source>
        <dbReference type="PROSITE" id="PS51194"/>
    </source>
</evidence>
<dbReference type="SMART" id="SM00184">
    <property type="entry name" value="RING"/>
    <property type="match status" value="1"/>
</dbReference>
<comment type="subcellular location">
    <subcellularLocation>
        <location evidence="1">Nucleus</location>
    </subcellularLocation>
</comment>
<dbReference type="PANTHER" id="PTHR45626">
    <property type="entry name" value="TRANSCRIPTION TERMINATION FACTOR 2-RELATED"/>
    <property type="match status" value="1"/>
</dbReference>
<dbReference type="InterPro" id="IPR017907">
    <property type="entry name" value="Znf_RING_CS"/>
</dbReference>
<comment type="similarity">
    <text evidence="2">Belongs to the SNF2/RAD54 helicase family. RAD16 subfamily.</text>
</comment>
<protein>
    <submittedName>
        <fullName evidence="15">Helicase-like transcription factor HLTF/DNA helicase RAD5, DEAD-box superfamily</fullName>
        <ecNumber evidence="15">3.6.4.12</ecNumber>
    </submittedName>
</protein>
<evidence type="ECO:0000256" key="2">
    <source>
        <dbReference type="ARBA" id="ARBA00008438"/>
    </source>
</evidence>
<dbReference type="PROSITE" id="PS00518">
    <property type="entry name" value="ZF_RING_1"/>
    <property type="match status" value="1"/>
</dbReference>
<dbReference type="InterPro" id="IPR014001">
    <property type="entry name" value="Helicase_ATP-bd"/>
</dbReference>
<dbReference type="PROSITE" id="PS51192">
    <property type="entry name" value="HELICASE_ATP_BIND_1"/>
    <property type="match status" value="1"/>
</dbReference>
<evidence type="ECO:0000313" key="16">
    <source>
        <dbReference type="Proteomes" id="UP000231279"/>
    </source>
</evidence>
<evidence type="ECO:0000256" key="1">
    <source>
        <dbReference type="ARBA" id="ARBA00004123"/>
    </source>
</evidence>
<dbReference type="InterPro" id="IPR001650">
    <property type="entry name" value="Helicase_C-like"/>
</dbReference>
<keyword evidence="7 15" id="KW-0347">Helicase</keyword>
<sequence length="854" mass="96609">MFPSCDRQQVDDSSPFSLNHLHMVGSVIVNVVTFWDYADTCGQLEMVYLFRDKSNPYNRNAIKVLNRGSVTLGYLEGSVTLGYLEYSAADVLSPLIDANWITIQGFAKRSWESGFAQSNNEFQVPCKVHVFARLTEFEKVKSAIRRGGLLISECDEYSALSQPVMVKEKNHDIDEIFTILNLKVNKETVEALEPPRSMIKSELFPHQKEGLGWLVSRENSCALPPFWEEKKGVYVNKLTSSLTYLRPEPIKGGIFADDTESGKTLTLLSLIAYDKWTYSGHSSGNVDAEINEEQDEENNILFGEKSDRGQGSIWVLKTKQKAEDPNVIMMGDPTLAFDKPRPPLEPWTTLIVSPFVFSWVKQLEEHIIPGSFNVYIYDGEQTNVAEELKKYDIVLTTYGTLASDSMGSPILKIEWRRVILDEAHVIKNPKASHSGAVYNLKAKRRWAVTDRPVQNNIFDLFSLMVFLKLKPFSIQQVWESLIQYPLSQGDNKGTFHFQVLMESIFLRRTKAKCLVLPSNSVEIHHVILSKEEREEYDRMEVKAKKLVEWCISDDSRKRINYPTILSILMRLRQICTDLALCPADLSIVPPQCEIEDAKNTPRLLENLLMVLEDGEEFECPICLSPPTDTVITCCTHIFCRFCIMKTTKQGNNSCPMCCRPFLEPDILTAPSTSLTTSSNISSSKAAALLQLLSVSRDLNPSTKSVIFSEFLRLLFLLEEGLKEGGFKFLHLDGSKRSTDIVAEFRIPAPEGPTILLASLIALTSGVDLTTATTVYFMEPLLDPAIEEWAINTACRKGQREDVKVIRFIARDTIDERILIVQERKKQLPTKGSGNKCVEDRKEITTEDLRVLMNL</sequence>
<comment type="caution">
    <text evidence="15">The sequence shown here is derived from an EMBL/GenBank/DDBJ whole genome shotgun (WGS) entry which is preliminary data.</text>
</comment>
<keyword evidence="9" id="KW-0067">ATP-binding</keyword>
<dbReference type="EMBL" id="NKXS01000324">
    <property type="protein sequence ID" value="PIN25011.1"/>
    <property type="molecule type" value="Genomic_DNA"/>
</dbReference>
<evidence type="ECO:0000259" key="13">
    <source>
        <dbReference type="PROSITE" id="PS51192"/>
    </source>
</evidence>
<evidence type="ECO:0000256" key="5">
    <source>
        <dbReference type="ARBA" id="ARBA00022771"/>
    </source>
</evidence>
<dbReference type="GO" id="GO:0006281">
    <property type="term" value="P:DNA repair"/>
    <property type="evidence" value="ECO:0007669"/>
    <property type="project" value="TreeGrafter"/>
</dbReference>
<dbReference type="Gene3D" id="3.30.70.2330">
    <property type="match status" value="1"/>
</dbReference>
<evidence type="ECO:0000259" key="12">
    <source>
        <dbReference type="PROSITE" id="PS50089"/>
    </source>
</evidence>
<dbReference type="Proteomes" id="UP000231279">
    <property type="component" value="Unassembled WGS sequence"/>
</dbReference>
<organism evidence="15 16">
    <name type="scientific">Handroanthus impetiginosus</name>
    <dbReference type="NCBI Taxonomy" id="429701"/>
    <lineage>
        <taxon>Eukaryota</taxon>
        <taxon>Viridiplantae</taxon>
        <taxon>Streptophyta</taxon>
        <taxon>Embryophyta</taxon>
        <taxon>Tracheophyta</taxon>
        <taxon>Spermatophyta</taxon>
        <taxon>Magnoliopsida</taxon>
        <taxon>eudicotyledons</taxon>
        <taxon>Gunneridae</taxon>
        <taxon>Pentapetalae</taxon>
        <taxon>asterids</taxon>
        <taxon>lamiids</taxon>
        <taxon>Lamiales</taxon>
        <taxon>Bignoniaceae</taxon>
        <taxon>Crescentiina</taxon>
        <taxon>Tabebuia alliance</taxon>
        <taxon>Handroanthus</taxon>
    </lineage>
</organism>
<dbReference type="PROSITE" id="PS50089">
    <property type="entry name" value="ZF_RING_2"/>
    <property type="match status" value="1"/>
</dbReference>
<dbReference type="InterPro" id="IPR001841">
    <property type="entry name" value="Znf_RING"/>
</dbReference>
<dbReference type="InterPro" id="IPR038718">
    <property type="entry name" value="SNF2-like_sf"/>
</dbReference>
<evidence type="ECO:0000256" key="6">
    <source>
        <dbReference type="ARBA" id="ARBA00022801"/>
    </source>
</evidence>